<reference evidence="2 3" key="1">
    <citation type="submission" date="2023-12" db="EMBL/GenBank/DDBJ databases">
        <title>Gut-associated functions are favored during microbiome assembly across C. elegans life.</title>
        <authorList>
            <person name="Zimmermann J."/>
        </authorList>
    </citation>
    <scope>NUCLEOTIDE SEQUENCE [LARGE SCALE GENOMIC DNA]</scope>
    <source>
        <strain evidence="2 3">JUb134</strain>
    </source>
</reference>
<dbReference type="NCBIfam" id="NF033611">
    <property type="entry name" value="SAVED"/>
    <property type="match status" value="1"/>
</dbReference>
<dbReference type="InterPro" id="IPR040836">
    <property type="entry name" value="SAVED"/>
</dbReference>
<dbReference type="Pfam" id="PF18145">
    <property type="entry name" value="SAVED"/>
    <property type="match status" value="1"/>
</dbReference>
<proteinExistence type="predicted"/>
<dbReference type="RefSeq" id="WP_132884604.1">
    <property type="nucleotide sequence ID" value="NZ_JBBGZA010000001.1"/>
</dbReference>
<evidence type="ECO:0000259" key="1">
    <source>
        <dbReference type="Pfam" id="PF18145"/>
    </source>
</evidence>
<accession>A0ABU8Q638</accession>
<gene>
    <name evidence="2" type="ORF">WH159_09855</name>
</gene>
<name>A0ABU8Q638_9SPHN</name>
<evidence type="ECO:0000313" key="2">
    <source>
        <dbReference type="EMBL" id="MEJ5094839.1"/>
    </source>
</evidence>
<keyword evidence="3" id="KW-1185">Reference proteome</keyword>
<dbReference type="EMBL" id="JBBGZA010000001">
    <property type="protein sequence ID" value="MEJ5094839.1"/>
    <property type="molecule type" value="Genomic_DNA"/>
</dbReference>
<organism evidence="2 3">
    <name type="scientific">Sphingomonas molluscorum</name>
    <dbReference type="NCBI Taxonomy" id="418184"/>
    <lineage>
        <taxon>Bacteria</taxon>
        <taxon>Pseudomonadati</taxon>
        <taxon>Pseudomonadota</taxon>
        <taxon>Alphaproteobacteria</taxon>
        <taxon>Sphingomonadales</taxon>
        <taxon>Sphingomonadaceae</taxon>
        <taxon>Sphingomonas</taxon>
    </lineage>
</organism>
<comment type="caution">
    <text evidence="2">The sequence shown here is derived from an EMBL/GenBank/DDBJ whole genome shotgun (WGS) entry which is preliminary data.</text>
</comment>
<protein>
    <submittedName>
        <fullName evidence="2">SAVED domain-containing protein</fullName>
    </submittedName>
</protein>
<evidence type="ECO:0000313" key="3">
    <source>
        <dbReference type="Proteomes" id="UP001380365"/>
    </source>
</evidence>
<dbReference type="Proteomes" id="UP001380365">
    <property type="component" value="Unassembled WGS sequence"/>
</dbReference>
<feature type="domain" description="SMODS-associated and fused to various effectors" evidence="1">
    <location>
        <begin position="184"/>
        <end position="374"/>
    </location>
</feature>
<sequence>MSKTSIPPRIAAALWARAGGRCEYRGCNEDLVGDLISNKRNALFGFIAHIVADSRDGPRGDPVLSPKLAKDIANLMLLCGKHHKIVDVDGVDEHPVDVLLAMKDAHETRIAINTGIAEEYGSHVLRFGATIGNHEALVSTQAIFAAMPPDRHPASSQTIDLEMLNQAFRDDEPEYWELQRRNLDRLFAEKVGGRIERQEIRHLSVFALAPQPLLIELGRLLNEIVPITVHNRHREPATWNWQRDRPPLEYIVSRPPKGACGKVALKLAVSATVNDDRLKSVLGEDAAIWSVTIATPGNDVVRRPEDLSAFRTTLRLLYDEVKARHGESAVINVFPALPASLAVETGRVWMPKADLPLLIHDQQRERGFIPTISIGAARHSSGRSQS</sequence>